<protein>
    <submittedName>
        <fullName evidence="2">PilT domain-containing protein</fullName>
    </submittedName>
</protein>
<sequence>MTRPPAEAIVLDTSVLSNFAHVDRLDLLVSLPRVVTVAAVERELEIGRRNSPVSRRGSRGARRDRPGRCTVPRIDAYRGGTARDARSGRGASPSRHRFDRWHDRHRRRRRTRDRETTRRGGDRIDRGSRPRRRIRRSHPETADSYLKRWIDDAGFRSPARDIDAFLDR</sequence>
<proteinExistence type="predicted"/>
<keyword evidence="3" id="KW-1185">Reference proteome</keyword>
<name>M0NUL0_9EURY</name>
<evidence type="ECO:0000313" key="2">
    <source>
        <dbReference type="EMBL" id="EMA61466.1"/>
    </source>
</evidence>
<gene>
    <name evidence="2" type="ORF">C469_07201</name>
</gene>
<organism evidence="2 3">
    <name type="scientific">Halorubrum lipolyticum DSM 21995</name>
    <dbReference type="NCBI Taxonomy" id="1227482"/>
    <lineage>
        <taxon>Archaea</taxon>
        <taxon>Methanobacteriati</taxon>
        <taxon>Methanobacteriota</taxon>
        <taxon>Stenosarchaea group</taxon>
        <taxon>Halobacteria</taxon>
        <taxon>Halobacteriales</taxon>
        <taxon>Haloferacaceae</taxon>
        <taxon>Halorubrum</taxon>
    </lineage>
</organism>
<feature type="compositionally biased region" description="Basic and acidic residues" evidence="1">
    <location>
        <begin position="112"/>
        <end position="128"/>
    </location>
</feature>
<dbReference type="STRING" id="1227482.C469_07201"/>
<feature type="compositionally biased region" description="Basic residues" evidence="1">
    <location>
        <begin position="94"/>
        <end position="111"/>
    </location>
</feature>
<evidence type="ECO:0000313" key="3">
    <source>
        <dbReference type="Proteomes" id="UP000011650"/>
    </source>
</evidence>
<dbReference type="EMBL" id="AOJG01000017">
    <property type="protein sequence ID" value="EMA61466.1"/>
    <property type="molecule type" value="Genomic_DNA"/>
</dbReference>
<comment type="caution">
    <text evidence="2">The sequence shown here is derived from an EMBL/GenBank/DDBJ whole genome shotgun (WGS) entry which is preliminary data.</text>
</comment>
<dbReference type="Proteomes" id="UP000011650">
    <property type="component" value="Unassembled WGS sequence"/>
</dbReference>
<accession>M0NUL0</accession>
<feature type="region of interest" description="Disordered" evidence="1">
    <location>
        <begin position="51"/>
        <end position="140"/>
    </location>
</feature>
<dbReference type="AlphaFoldDB" id="M0NUL0"/>
<reference evidence="2 3" key="1">
    <citation type="journal article" date="2014" name="PLoS Genet.">
        <title>Phylogenetically driven sequencing of extremely halophilic archaea reveals strategies for static and dynamic osmo-response.</title>
        <authorList>
            <person name="Becker E.A."/>
            <person name="Seitzer P.M."/>
            <person name="Tritt A."/>
            <person name="Larsen D."/>
            <person name="Krusor M."/>
            <person name="Yao A.I."/>
            <person name="Wu D."/>
            <person name="Madern D."/>
            <person name="Eisen J.A."/>
            <person name="Darling A.E."/>
            <person name="Facciotti M.T."/>
        </authorList>
    </citation>
    <scope>NUCLEOTIDE SEQUENCE [LARGE SCALE GENOMIC DNA]</scope>
    <source>
        <strain evidence="2 3">DSM 21995</strain>
    </source>
</reference>
<evidence type="ECO:0000256" key="1">
    <source>
        <dbReference type="SAM" id="MobiDB-lite"/>
    </source>
</evidence>